<keyword evidence="2" id="KW-1133">Transmembrane helix</keyword>
<dbReference type="STRING" id="1601833.SAMN05518684_10199"/>
<evidence type="ECO:0000313" key="4">
    <source>
        <dbReference type="Proteomes" id="UP000198571"/>
    </source>
</evidence>
<feature type="transmembrane region" description="Helical" evidence="2">
    <location>
        <begin position="29"/>
        <end position="47"/>
    </location>
</feature>
<reference evidence="4" key="1">
    <citation type="submission" date="2016-10" db="EMBL/GenBank/DDBJ databases">
        <authorList>
            <person name="Varghese N."/>
            <person name="Submissions S."/>
        </authorList>
    </citation>
    <scope>NUCLEOTIDE SEQUENCE [LARGE SCALE GENOMIC DNA]</scope>
    <source>
        <strain evidence="4">S9</strain>
    </source>
</reference>
<feature type="transmembrane region" description="Helical" evidence="2">
    <location>
        <begin position="79"/>
        <end position="100"/>
    </location>
</feature>
<protein>
    <submittedName>
        <fullName evidence="3">Uncharacterized protein</fullName>
    </submittedName>
</protein>
<sequence>MNRAKSYRILIILLFFAFVSLLSRSLVYLVISITIAVLIVVLLSRDVKDRERRNDEKSLENRAGKGKGSYEKKDSGSPFSYVFPILFLASGALMASYGFTGYFEIEGIFHKLGWISREPFVQIVFFLVGIFLGLYGLTALLKKWLS</sequence>
<feature type="transmembrane region" description="Helical" evidence="2">
    <location>
        <begin position="7"/>
        <end position="23"/>
    </location>
</feature>
<dbReference type="OrthoDB" id="9865784at2"/>
<gene>
    <name evidence="3" type="ORF">SAMN05518684_10199</name>
</gene>
<keyword evidence="2" id="KW-0812">Transmembrane</keyword>
<dbReference type="RefSeq" id="WP_093047049.1">
    <property type="nucleotide sequence ID" value="NZ_FOGT01000001.1"/>
</dbReference>
<dbReference type="AlphaFoldDB" id="A0A1H9P138"/>
<dbReference type="EMBL" id="FOGT01000001">
    <property type="protein sequence ID" value="SER41900.1"/>
    <property type="molecule type" value="Genomic_DNA"/>
</dbReference>
<proteinExistence type="predicted"/>
<keyword evidence="4" id="KW-1185">Reference proteome</keyword>
<feature type="region of interest" description="Disordered" evidence="1">
    <location>
        <begin position="51"/>
        <end position="75"/>
    </location>
</feature>
<dbReference type="Proteomes" id="UP000198571">
    <property type="component" value="Unassembled WGS sequence"/>
</dbReference>
<accession>A0A1H9P138</accession>
<evidence type="ECO:0000313" key="3">
    <source>
        <dbReference type="EMBL" id="SER41900.1"/>
    </source>
</evidence>
<keyword evidence="2" id="KW-0472">Membrane</keyword>
<organism evidence="3 4">
    <name type="scientific">Salipaludibacillus aurantiacus</name>
    <dbReference type="NCBI Taxonomy" id="1601833"/>
    <lineage>
        <taxon>Bacteria</taxon>
        <taxon>Bacillati</taxon>
        <taxon>Bacillota</taxon>
        <taxon>Bacilli</taxon>
        <taxon>Bacillales</taxon>
        <taxon>Bacillaceae</taxon>
    </lineage>
</organism>
<feature type="transmembrane region" description="Helical" evidence="2">
    <location>
        <begin position="120"/>
        <end position="141"/>
    </location>
</feature>
<name>A0A1H9P138_9BACI</name>
<evidence type="ECO:0000256" key="2">
    <source>
        <dbReference type="SAM" id="Phobius"/>
    </source>
</evidence>
<evidence type="ECO:0000256" key="1">
    <source>
        <dbReference type="SAM" id="MobiDB-lite"/>
    </source>
</evidence>